<keyword evidence="2" id="KW-1185">Reference proteome</keyword>
<dbReference type="PANTHER" id="PTHR34676:SF17">
    <property type="entry name" value="OS06G0684500 PROTEIN"/>
    <property type="match status" value="1"/>
</dbReference>
<evidence type="ECO:0000313" key="2">
    <source>
        <dbReference type="Proteomes" id="UP001164929"/>
    </source>
</evidence>
<sequence>MVIKKKLLYIDVKAMNTLYCALSGKMTHEGTNKVKESKIDMLIHQYELFKMLSNELITSMFTRMTTII</sequence>
<accession>A0AAD6W2V1</accession>
<dbReference type="EMBL" id="JAQIZT010000005">
    <property type="protein sequence ID" value="KAJ6997097.1"/>
    <property type="molecule type" value="Genomic_DNA"/>
</dbReference>
<reference evidence="1" key="1">
    <citation type="journal article" date="2023" name="Mol. Ecol. Resour.">
        <title>Chromosome-level genome assembly of a triploid poplar Populus alba 'Berolinensis'.</title>
        <authorList>
            <person name="Chen S."/>
            <person name="Yu Y."/>
            <person name="Wang X."/>
            <person name="Wang S."/>
            <person name="Zhang T."/>
            <person name="Zhou Y."/>
            <person name="He R."/>
            <person name="Meng N."/>
            <person name="Wang Y."/>
            <person name="Liu W."/>
            <person name="Liu Z."/>
            <person name="Liu J."/>
            <person name="Guo Q."/>
            <person name="Huang H."/>
            <person name="Sederoff R.R."/>
            <person name="Wang G."/>
            <person name="Qu G."/>
            <person name="Chen S."/>
        </authorList>
    </citation>
    <scope>NUCLEOTIDE SEQUENCE</scope>
    <source>
        <strain evidence="1">SC-2020</strain>
    </source>
</reference>
<dbReference type="Proteomes" id="UP001164929">
    <property type="component" value="Chromosome 5"/>
</dbReference>
<name>A0AAD6W2V1_9ROSI</name>
<evidence type="ECO:0000313" key="1">
    <source>
        <dbReference type="EMBL" id="KAJ6997097.1"/>
    </source>
</evidence>
<gene>
    <name evidence="1" type="ORF">NC653_013617</name>
</gene>
<protein>
    <submittedName>
        <fullName evidence="1">Uncharacterized protein</fullName>
    </submittedName>
</protein>
<dbReference type="AlphaFoldDB" id="A0AAD6W2V1"/>
<comment type="caution">
    <text evidence="1">The sequence shown here is derived from an EMBL/GenBank/DDBJ whole genome shotgun (WGS) entry which is preliminary data.</text>
</comment>
<dbReference type="PANTHER" id="PTHR34676">
    <property type="entry name" value="DUF4219 DOMAIN-CONTAINING PROTEIN-RELATED"/>
    <property type="match status" value="1"/>
</dbReference>
<proteinExistence type="predicted"/>
<organism evidence="1 2">
    <name type="scientific">Populus alba x Populus x berolinensis</name>
    <dbReference type="NCBI Taxonomy" id="444605"/>
    <lineage>
        <taxon>Eukaryota</taxon>
        <taxon>Viridiplantae</taxon>
        <taxon>Streptophyta</taxon>
        <taxon>Embryophyta</taxon>
        <taxon>Tracheophyta</taxon>
        <taxon>Spermatophyta</taxon>
        <taxon>Magnoliopsida</taxon>
        <taxon>eudicotyledons</taxon>
        <taxon>Gunneridae</taxon>
        <taxon>Pentapetalae</taxon>
        <taxon>rosids</taxon>
        <taxon>fabids</taxon>
        <taxon>Malpighiales</taxon>
        <taxon>Salicaceae</taxon>
        <taxon>Saliceae</taxon>
        <taxon>Populus</taxon>
    </lineage>
</organism>